<dbReference type="SUPFAM" id="SSF49265">
    <property type="entry name" value="Fibronectin type III"/>
    <property type="match status" value="2"/>
</dbReference>
<dbReference type="InterPro" id="IPR011050">
    <property type="entry name" value="Pectin_lyase_fold/virulence"/>
</dbReference>
<dbReference type="Gene3D" id="2.60.40.10">
    <property type="entry name" value="Immunoglobulins"/>
    <property type="match status" value="3"/>
</dbReference>
<dbReference type="CDD" id="cd00161">
    <property type="entry name" value="beta-trefoil_Ricin-like"/>
    <property type="match status" value="1"/>
</dbReference>
<comment type="caution">
    <text evidence="4">The sequence shown here is derived from an EMBL/GenBank/DDBJ whole genome shotgun (WGS) entry which is preliminary data.</text>
</comment>
<gene>
    <name evidence="4" type="ORF">EV194_102193</name>
</gene>
<dbReference type="PANTHER" id="PTHR46708:SF2">
    <property type="entry name" value="FIBRONECTIN TYPE-III DOMAIN-CONTAINING PROTEIN"/>
    <property type="match status" value="1"/>
</dbReference>
<feature type="domain" description="Fibronectin type-III" evidence="3">
    <location>
        <begin position="567"/>
        <end position="651"/>
    </location>
</feature>
<keyword evidence="2" id="KW-0732">Signal</keyword>
<dbReference type="Pfam" id="PF00041">
    <property type="entry name" value="fn3"/>
    <property type="match status" value="1"/>
</dbReference>
<proteinExistence type="predicted"/>
<dbReference type="Gene3D" id="2.80.10.50">
    <property type="match status" value="1"/>
</dbReference>
<dbReference type="InterPro" id="IPR013320">
    <property type="entry name" value="ConA-like_dom_sf"/>
</dbReference>
<accession>A0A4R2GM19</accession>
<evidence type="ECO:0000313" key="5">
    <source>
        <dbReference type="Proteomes" id="UP000295221"/>
    </source>
</evidence>
<evidence type="ECO:0000313" key="4">
    <source>
        <dbReference type="EMBL" id="TCO09767.1"/>
    </source>
</evidence>
<evidence type="ECO:0000256" key="2">
    <source>
        <dbReference type="SAM" id="SignalP"/>
    </source>
</evidence>
<dbReference type="InterPro" id="IPR050991">
    <property type="entry name" value="ECM_Regulatory_Proteins"/>
</dbReference>
<dbReference type="InterPro" id="IPR012334">
    <property type="entry name" value="Pectin_lyas_fold"/>
</dbReference>
<dbReference type="SUPFAM" id="SSF51126">
    <property type="entry name" value="Pectin lyase-like"/>
    <property type="match status" value="1"/>
</dbReference>
<dbReference type="SMART" id="SM00710">
    <property type="entry name" value="PbH1"/>
    <property type="match status" value="6"/>
</dbReference>
<dbReference type="Pfam" id="PF13385">
    <property type="entry name" value="Laminin_G_3"/>
    <property type="match status" value="1"/>
</dbReference>
<dbReference type="Proteomes" id="UP000295221">
    <property type="component" value="Unassembled WGS sequence"/>
</dbReference>
<feature type="domain" description="Fibronectin type-III" evidence="3">
    <location>
        <begin position="474"/>
        <end position="556"/>
    </location>
</feature>
<dbReference type="GO" id="GO:0004553">
    <property type="term" value="F:hydrolase activity, hydrolyzing O-glycosyl compounds"/>
    <property type="evidence" value="ECO:0007669"/>
    <property type="project" value="UniProtKB-ARBA"/>
</dbReference>
<dbReference type="Pfam" id="PF14200">
    <property type="entry name" value="RicinB_lectin_2"/>
    <property type="match status" value="1"/>
</dbReference>
<dbReference type="InterPro" id="IPR000772">
    <property type="entry name" value="Ricin_B_lectin"/>
</dbReference>
<dbReference type="InterPro" id="IPR026444">
    <property type="entry name" value="Secre_tail"/>
</dbReference>
<dbReference type="InterPro" id="IPR036116">
    <property type="entry name" value="FN3_sf"/>
</dbReference>
<feature type="signal peptide" evidence="2">
    <location>
        <begin position="1"/>
        <end position="28"/>
    </location>
</feature>
<evidence type="ECO:0000256" key="1">
    <source>
        <dbReference type="ARBA" id="ARBA00022737"/>
    </source>
</evidence>
<dbReference type="SUPFAM" id="SSF50370">
    <property type="entry name" value="Ricin B-like lectins"/>
    <property type="match status" value="1"/>
</dbReference>
<keyword evidence="5" id="KW-1185">Reference proteome</keyword>
<dbReference type="Gene3D" id="2.160.20.10">
    <property type="entry name" value="Single-stranded right-handed beta-helix, Pectin lyase-like"/>
    <property type="match status" value="1"/>
</dbReference>
<dbReference type="PANTHER" id="PTHR46708">
    <property type="entry name" value="TENASCIN"/>
    <property type="match status" value="1"/>
</dbReference>
<dbReference type="InterPro" id="IPR013783">
    <property type="entry name" value="Ig-like_fold"/>
</dbReference>
<dbReference type="SUPFAM" id="SSF49899">
    <property type="entry name" value="Concanavalin A-like lectins/glucanases"/>
    <property type="match status" value="1"/>
</dbReference>
<dbReference type="InterPro" id="IPR006626">
    <property type="entry name" value="PbH1"/>
</dbReference>
<dbReference type="EMBL" id="SLWK01000002">
    <property type="protein sequence ID" value="TCO09767.1"/>
    <property type="molecule type" value="Genomic_DNA"/>
</dbReference>
<name>A0A4R2GM19_9BACT</name>
<dbReference type="InterPro" id="IPR039448">
    <property type="entry name" value="Beta_helix"/>
</dbReference>
<sequence>MKRNLVHFYYCFISVLLLGAFSNNDLQASYPNEVRQEGDSYIWRIDGIDRGTTSSFTQALNNVIWSNVAPVEGREIHVLCSGALTSSISMANGQKWFFHGNTLTRSNNDTQMINARNVNDIEIHDLIVKGGGTYGIRLTASNNIVVNNVAVSNAHIGIRIDSRASNPWEARIHNVTVTNCRFENTGSHGLETYGVVGIHVDNIIARNTGGSGVQFNATSNGTVGTVDAYRCSYLGGYAGMRFANGSHDMVADTLFARECGRGLFVLSDSYNITVKYVEAIDCIDQWGAGRGVWLQDVSNVRVESGCSNTGWSTSGAGTYANLSRYCSDADRPVTYKIRNVETGMYLNGMGRTANGSLGGQTIEGTSLNAQWEMERFPGGDFGLRNRGTGLFLDAMGGDGFGNGSNCAQWSESGHVNQQWDTTRVDEQIFTIRNIGTGFFLDGMGRDNNGDNVGMWQDDSRESAKWELIGVPPAAPTGLSMNYIKHNGFSLSWDGLETNGSYGVYINGELIYNTTETTAVIDGLIFNTTYLITVRALDVAGNVSEDSEALEVTTLPDPGIDDEEPPTPPTGLTVVEKTDTSISLTWNESTDNIYVEVYKVYVDDILKVITNDNSAIISDLVQGTEYSIIIVAVDPSGNSSESELFTVMTVDIEAPTTPTGLIAEFTETTILMSWAASTDNVGVVGYRIFVNNNFVETISITSYDLSEFEDLSTFTFGVSAIDAAGNESGRASLIVSNEPPSLMNHYEFEGNVRDSKGTKHGTAFGSPTYPDGLIGRGINFSGNNDYVKLPNGIVTYSQLTIATWIKWNGGGDWQRIFDFGDNTSKYMFLTPKTGSSLRFAIRTEDVGEQILNGPSLPVGEWKHVAVTMEGETARLYVDGFMVAENTEMTLLPNYLGITQNNLIGRSQFPDPYLNGQLDDFRIYNYPLSSEEINALITEASEGNGTSISNLYSKNQDVAVYPNPSSGKFTLELADFNPGEINISVYDINGRILLHKKTDLSGGIKTINCDFQELESGLYYLQVSDNISMKTLKLIIRR</sequence>
<evidence type="ECO:0000259" key="3">
    <source>
        <dbReference type="PROSITE" id="PS50853"/>
    </source>
</evidence>
<dbReference type="OrthoDB" id="1112547at2"/>
<organism evidence="4 5">
    <name type="scientific">Natronoflexus pectinivorans</name>
    <dbReference type="NCBI Taxonomy" id="682526"/>
    <lineage>
        <taxon>Bacteria</taxon>
        <taxon>Pseudomonadati</taxon>
        <taxon>Bacteroidota</taxon>
        <taxon>Bacteroidia</taxon>
        <taxon>Marinilabiliales</taxon>
        <taxon>Marinilabiliaceae</taxon>
        <taxon>Natronoflexus</taxon>
    </lineage>
</organism>
<protein>
    <submittedName>
        <fullName evidence="4">Putative secreted protein (Por secretion system target)</fullName>
    </submittedName>
</protein>
<reference evidence="4 5" key="1">
    <citation type="submission" date="2019-03" db="EMBL/GenBank/DDBJ databases">
        <title>Genomic Encyclopedia of Type Strains, Phase IV (KMG-IV): sequencing the most valuable type-strain genomes for metagenomic binning, comparative biology and taxonomic classification.</title>
        <authorList>
            <person name="Goeker M."/>
        </authorList>
    </citation>
    <scope>NUCLEOTIDE SEQUENCE [LARGE SCALE GENOMIC DNA]</scope>
    <source>
        <strain evidence="4 5">DSM 24179</strain>
    </source>
</reference>
<dbReference type="Pfam" id="PF18962">
    <property type="entry name" value="Por_Secre_tail"/>
    <property type="match status" value="1"/>
</dbReference>
<keyword evidence="1" id="KW-0677">Repeat</keyword>
<dbReference type="AlphaFoldDB" id="A0A4R2GM19"/>
<dbReference type="NCBIfam" id="TIGR04183">
    <property type="entry name" value="Por_Secre_tail"/>
    <property type="match status" value="1"/>
</dbReference>
<dbReference type="InterPro" id="IPR035992">
    <property type="entry name" value="Ricin_B-like_lectins"/>
</dbReference>
<dbReference type="Pfam" id="PF13229">
    <property type="entry name" value="Beta_helix"/>
    <property type="match status" value="1"/>
</dbReference>
<dbReference type="GO" id="GO:0005975">
    <property type="term" value="P:carbohydrate metabolic process"/>
    <property type="evidence" value="ECO:0007669"/>
    <property type="project" value="UniProtKB-ARBA"/>
</dbReference>
<dbReference type="Gene3D" id="2.60.120.200">
    <property type="match status" value="1"/>
</dbReference>
<dbReference type="PROSITE" id="PS50853">
    <property type="entry name" value="FN3"/>
    <property type="match status" value="2"/>
</dbReference>
<dbReference type="SMART" id="SM00060">
    <property type="entry name" value="FN3"/>
    <property type="match status" value="3"/>
</dbReference>
<dbReference type="RefSeq" id="WP_132432549.1">
    <property type="nucleotide sequence ID" value="NZ_SLWK01000002.1"/>
</dbReference>
<dbReference type="InterPro" id="IPR003961">
    <property type="entry name" value="FN3_dom"/>
</dbReference>
<feature type="chain" id="PRO_5020443511" evidence="2">
    <location>
        <begin position="29"/>
        <end position="1036"/>
    </location>
</feature>
<dbReference type="CDD" id="cd00063">
    <property type="entry name" value="FN3"/>
    <property type="match status" value="2"/>
</dbReference>